<proteinExistence type="predicted"/>
<organism evidence="1 2">
    <name type="scientific">Rhodococcus baikonurensis</name>
    <dbReference type="NCBI Taxonomy" id="172041"/>
    <lineage>
        <taxon>Bacteria</taxon>
        <taxon>Bacillati</taxon>
        <taxon>Actinomycetota</taxon>
        <taxon>Actinomycetes</taxon>
        <taxon>Mycobacteriales</taxon>
        <taxon>Nocardiaceae</taxon>
        <taxon>Rhodococcus</taxon>
        <taxon>Rhodococcus erythropolis group</taxon>
    </lineage>
</organism>
<dbReference type="Proteomes" id="UP001589587">
    <property type="component" value="Unassembled WGS sequence"/>
</dbReference>
<dbReference type="RefSeq" id="WP_378375797.1">
    <property type="nucleotide sequence ID" value="NZ_JBHMAS010000064.1"/>
</dbReference>
<evidence type="ECO:0008006" key="3">
    <source>
        <dbReference type="Google" id="ProtNLM"/>
    </source>
</evidence>
<protein>
    <recommendedName>
        <fullName evidence="3">Lipoprotein</fullName>
    </recommendedName>
</protein>
<reference evidence="1 2" key="1">
    <citation type="submission" date="2024-09" db="EMBL/GenBank/DDBJ databases">
        <authorList>
            <person name="Sun Q."/>
            <person name="Mori K."/>
        </authorList>
    </citation>
    <scope>NUCLEOTIDE SEQUENCE [LARGE SCALE GENOMIC DNA]</scope>
    <source>
        <strain evidence="1 2">JCM 11411</strain>
    </source>
</reference>
<evidence type="ECO:0000313" key="1">
    <source>
        <dbReference type="EMBL" id="MFB9783024.1"/>
    </source>
</evidence>
<gene>
    <name evidence="1" type="ORF">ACFFQ6_25290</name>
</gene>
<dbReference type="PROSITE" id="PS51257">
    <property type="entry name" value="PROKAR_LIPOPROTEIN"/>
    <property type="match status" value="1"/>
</dbReference>
<evidence type="ECO:0000313" key="2">
    <source>
        <dbReference type="Proteomes" id="UP001589587"/>
    </source>
</evidence>
<accession>A0ABV5XKT4</accession>
<keyword evidence="2" id="KW-1185">Reference proteome</keyword>
<dbReference type="EMBL" id="JBHMAS010000064">
    <property type="protein sequence ID" value="MFB9783024.1"/>
    <property type="molecule type" value="Genomic_DNA"/>
</dbReference>
<comment type="caution">
    <text evidence="1">The sequence shown here is derived from an EMBL/GenBank/DDBJ whole genome shotgun (WGS) entry which is preliminary data.</text>
</comment>
<sequence length="141" mass="14416">MNKTLVAVLGAGTLLLAGCGSDVKGGDNHAEACTSFASAQRELVGYGVDGKKTLTLEQFTAAKTEAVESMDSAGLSTTNSDIKSRIDALVKGIPTDTTELLTSKTQADSFNTNSAAVSRACEAAGTTVVVSKIPIVKFMGP</sequence>
<name>A0ABV5XKT4_9NOCA</name>